<dbReference type="PANTHER" id="PTHR33681:SF4">
    <property type="entry name" value="OS12G0171100 PROTEIN"/>
    <property type="match status" value="1"/>
</dbReference>
<reference evidence="2" key="1">
    <citation type="journal article" date="2023" name="Nat. Commun.">
        <title>Diploid and tetraploid genomes of Acorus and the evolution of monocots.</title>
        <authorList>
            <person name="Ma L."/>
            <person name="Liu K.W."/>
            <person name="Li Z."/>
            <person name="Hsiao Y.Y."/>
            <person name="Qi Y."/>
            <person name="Fu T."/>
            <person name="Tang G.D."/>
            <person name="Zhang D."/>
            <person name="Sun W.H."/>
            <person name="Liu D.K."/>
            <person name="Li Y."/>
            <person name="Chen G.Z."/>
            <person name="Liu X.D."/>
            <person name="Liao X.Y."/>
            <person name="Jiang Y.T."/>
            <person name="Yu X."/>
            <person name="Hao Y."/>
            <person name="Huang J."/>
            <person name="Zhao X.W."/>
            <person name="Ke S."/>
            <person name="Chen Y.Y."/>
            <person name="Wu W.L."/>
            <person name="Hsu J.L."/>
            <person name="Lin Y.F."/>
            <person name="Huang M.D."/>
            <person name="Li C.Y."/>
            <person name="Huang L."/>
            <person name="Wang Z.W."/>
            <person name="Zhao X."/>
            <person name="Zhong W.Y."/>
            <person name="Peng D.H."/>
            <person name="Ahmad S."/>
            <person name="Lan S."/>
            <person name="Zhang J.S."/>
            <person name="Tsai W.C."/>
            <person name="Van de Peer Y."/>
            <person name="Liu Z.J."/>
        </authorList>
    </citation>
    <scope>NUCLEOTIDE SEQUENCE</scope>
    <source>
        <strain evidence="2">CP</strain>
    </source>
</reference>
<evidence type="ECO:0000313" key="3">
    <source>
        <dbReference type="Proteomes" id="UP001180020"/>
    </source>
</evidence>
<evidence type="ECO:0000259" key="1">
    <source>
        <dbReference type="Pfam" id="PF08787"/>
    </source>
</evidence>
<reference evidence="2" key="2">
    <citation type="submission" date="2023-06" db="EMBL/GenBank/DDBJ databases">
        <authorList>
            <person name="Ma L."/>
            <person name="Liu K.-W."/>
            <person name="Li Z."/>
            <person name="Hsiao Y.-Y."/>
            <person name="Qi Y."/>
            <person name="Fu T."/>
            <person name="Tang G."/>
            <person name="Zhang D."/>
            <person name="Sun W.-H."/>
            <person name="Liu D.-K."/>
            <person name="Li Y."/>
            <person name="Chen G.-Z."/>
            <person name="Liu X.-D."/>
            <person name="Liao X.-Y."/>
            <person name="Jiang Y.-T."/>
            <person name="Yu X."/>
            <person name="Hao Y."/>
            <person name="Huang J."/>
            <person name="Zhao X.-W."/>
            <person name="Ke S."/>
            <person name="Chen Y.-Y."/>
            <person name="Wu W.-L."/>
            <person name="Hsu J.-L."/>
            <person name="Lin Y.-F."/>
            <person name="Huang M.-D."/>
            <person name="Li C.-Y."/>
            <person name="Huang L."/>
            <person name="Wang Z.-W."/>
            <person name="Zhao X."/>
            <person name="Zhong W.-Y."/>
            <person name="Peng D.-H."/>
            <person name="Ahmad S."/>
            <person name="Lan S."/>
            <person name="Zhang J.-S."/>
            <person name="Tsai W.-C."/>
            <person name="Van De Peer Y."/>
            <person name="Liu Z.-J."/>
        </authorList>
    </citation>
    <scope>NUCLEOTIDE SEQUENCE</scope>
    <source>
        <strain evidence="2">CP</strain>
        <tissue evidence="2">Leaves</tissue>
    </source>
</reference>
<evidence type="ECO:0000313" key="2">
    <source>
        <dbReference type="EMBL" id="KAK1301256.1"/>
    </source>
</evidence>
<organism evidence="2 3">
    <name type="scientific">Acorus calamus</name>
    <name type="common">Sweet flag</name>
    <dbReference type="NCBI Taxonomy" id="4465"/>
    <lineage>
        <taxon>Eukaryota</taxon>
        <taxon>Viridiplantae</taxon>
        <taxon>Streptophyta</taxon>
        <taxon>Embryophyta</taxon>
        <taxon>Tracheophyta</taxon>
        <taxon>Spermatophyta</taxon>
        <taxon>Magnoliopsida</taxon>
        <taxon>Liliopsida</taxon>
        <taxon>Acoraceae</taxon>
        <taxon>Acorus</taxon>
    </lineage>
</organism>
<name>A0AAV9DJZ8_ACOCL</name>
<comment type="caution">
    <text evidence="2">The sequence shown here is derived from an EMBL/GenBank/DDBJ whole genome shotgun (WGS) entry which is preliminary data.</text>
</comment>
<keyword evidence="3" id="KW-1185">Reference proteome</keyword>
<dbReference type="InterPro" id="IPR013320">
    <property type="entry name" value="ConA-like_dom_sf"/>
</dbReference>
<dbReference type="EMBL" id="JAUJYO010000013">
    <property type="protein sequence ID" value="KAK1301256.1"/>
    <property type="molecule type" value="Genomic_DNA"/>
</dbReference>
<dbReference type="PANTHER" id="PTHR33681">
    <property type="entry name" value="BINDING PROTEIN, PUTATIVE, EXPRESSED-RELATED"/>
    <property type="match status" value="1"/>
</dbReference>
<dbReference type="Pfam" id="PF08787">
    <property type="entry name" value="Alginate_lyase2"/>
    <property type="match status" value="1"/>
</dbReference>
<dbReference type="SUPFAM" id="SSF49899">
    <property type="entry name" value="Concanavalin A-like lectins/glucanases"/>
    <property type="match status" value="1"/>
</dbReference>
<dbReference type="Gene3D" id="2.60.120.200">
    <property type="match status" value="1"/>
</dbReference>
<dbReference type="InterPro" id="IPR014895">
    <property type="entry name" value="Alginate_lyase_2"/>
</dbReference>
<sequence length="309" mass="35861">MQLKELCISFKQKANNCKRSGGLQDVGERKVKVYVDGDHDGNSHYYMNSWWRDIRVMKKYISPAIDLRYIPHYEMMHMLDDDDNDDDDTTNVIEHIIFHIARHENLSETSAWPYGDDPTFGFLPLPLNSSNFDIQRPYDLPVNERYSFVDCVHKLWVYNSDKPHSPTSLTAPRTEIRILGYDYTSGVWQFEAYGYVPNGTTGVCIMQVFGGGYGHATTLMLSVYDGALTYYRSIVVVADDIYDRWFRLNVIHDVGKRKVTVYVDGELKLETADHGGDLHYFKCGVYAQADDSYYMESRWKDIRVLRKCD</sequence>
<dbReference type="AlphaFoldDB" id="A0AAV9DJZ8"/>
<protein>
    <submittedName>
        <fullName evidence="2">Citrate-binding protein</fullName>
    </submittedName>
</protein>
<gene>
    <name evidence="2" type="primary">CBP</name>
    <name evidence="2" type="ORF">QJS10_CPB13g01340</name>
</gene>
<accession>A0AAV9DJZ8</accession>
<proteinExistence type="predicted"/>
<dbReference type="Proteomes" id="UP001180020">
    <property type="component" value="Unassembled WGS sequence"/>
</dbReference>
<feature type="domain" description="Alginate lyase 2" evidence="1">
    <location>
        <begin position="129"/>
        <end position="304"/>
    </location>
</feature>